<evidence type="ECO:0000313" key="2">
    <source>
        <dbReference type="Proteomes" id="UP000175684"/>
    </source>
</evidence>
<accession>A0A1E7XXW2</accession>
<gene>
    <name evidence="1" type="ORF">BBK15_09810</name>
</gene>
<protein>
    <submittedName>
        <fullName evidence="1">Uncharacterized protein</fullName>
    </submittedName>
</protein>
<dbReference type="AlphaFoldDB" id="A0A1E7XXW2"/>
<dbReference type="RefSeq" id="WP_070123044.1">
    <property type="nucleotide sequence ID" value="NZ_MAXD01000014.1"/>
</dbReference>
<dbReference type="EMBL" id="MAXD01000014">
    <property type="protein sequence ID" value="OFA33671.1"/>
    <property type="molecule type" value="Genomic_DNA"/>
</dbReference>
<name>A0A1E7XXW2_BIFAD</name>
<organism evidence="1 2">
    <name type="scientific">Bifidobacterium adolescentis</name>
    <dbReference type="NCBI Taxonomy" id="1680"/>
    <lineage>
        <taxon>Bacteria</taxon>
        <taxon>Bacillati</taxon>
        <taxon>Actinomycetota</taxon>
        <taxon>Actinomycetes</taxon>
        <taxon>Bifidobacteriales</taxon>
        <taxon>Bifidobacteriaceae</taxon>
        <taxon>Bifidobacterium</taxon>
    </lineage>
</organism>
<sequence length="70" mass="7820">MKYLTVSADCVRQVGDLLSIEWDEEELGKPTEEAILKALNEGRVDYDVVDVDEGDLSSFNGVEVLEVEDE</sequence>
<proteinExistence type="predicted"/>
<evidence type="ECO:0000313" key="1">
    <source>
        <dbReference type="EMBL" id="OFA33671.1"/>
    </source>
</evidence>
<reference evidence="1 2" key="1">
    <citation type="submission" date="2016-07" db="EMBL/GenBank/DDBJ databases">
        <title>Draft Genome Sequence of Bifidobacterium adolescentis strain Km 4.</title>
        <authorList>
            <person name="Danilenko V.N."/>
        </authorList>
    </citation>
    <scope>NUCLEOTIDE SEQUENCE [LARGE SCALE GENOMIC DNA]</scope>
    <source>
        <strain evidence="1 2">Km 4</strain>
    </source>
</reference>
<comment type="caution">
    <text evidence="1">The sequence shown here is derived from an EMBL/GenBank/DDBJ whole genome shotgun (WGS) entry which is preliminary data.</text>
</comment>
<dbReference type="Proteomes" id="UP000175684">
    <property type="component" value="Unassembled WGS sequence"/>
</dbReference>